<dbReference type="Proteomes" id="UP001231124">
    <property type="component" value="Unassembled WGS sequence"/>
</dbReference>
<organism evidence="1 2">
    <name type="scientific">Methylobacterium aerolatum</name>
    <dbReference type="NCBI Taxonomy" id="418708"/>
    <lineage>
        <taxon>Bacteria</taxon>
        <taxon>Pseudomonadati</taxon>
        <taxon>Pseudomonadota</taxon>
        <taxon>Alphaproteobacteria</taxon>
        <taxon>Hyphomicrobiales</taxon>
        <taxon>Methylobacteriaceae</taxon>
        <taxon>Methylobacterium</taxon>
    </lineage>
</organism>
<evidence type="ECO:0000313" key="1">
    <source>
        <dbReference type="EMBL" id="MDQ0449005.1"/>
    </source>
</evidence>
<evidence type="ECO:0000313" key="2">
    <source>
        <dbReference type="Proteomes" id="UP001231124"/>
    </source>
</evidence>
<protein>
    <recommendedName>
        <fullName evidence="3">PAS domain-containing protein</fullName>
    </recommendedName>
</protein>
<proteinExistence type="predicted"/>
<comment type="caution">
    <text evidence="1">The sequence shown here is derived from an EMBL/GenBank/DDBJ whole genome shotgun (WGS) entry which is preliminary data.</text>
</comment>
<reference evidence="1 2" key="1">
    <citation type="submission" date="2023-07" db="EMBL/GenBank/DDBJ databases">
        <title>Genomic Encyclopedia of Type Strains, Phase IV (KMG-IV): sequencing the most valuable type-strain genomes for metagenomic binning, comparative biology and taxonomic classification.</title>
        <authorList>
            <person name="Goeker M."/>
        </authorList>
    </citation>
    <scope>NUCLEOTIDE SEQUENCE [LARGE SCALE GENOMIC DNA]</scope>
    <source>
        <strain evidence="1 2">DSM 19013</strain>
    </source>
</reference>
<keyword evidence="2" id="KW-1185">Reference proteome</keyword>
<dbReference type="Gene3D" id="3.30.450.20">
    <property type="entry name" value="PAS domain"/>
    <property type="match status" value="1"/>
</dbReference>
<accession>A0ABU0I556</accession>
<sequence>MPTIAIHKPDNVADWLRDAILAGEAGLWRWDHRRTTVQLCTGAAHMLAGDHTLAGRELPLDAAFSELHPSDLERLRLIVDTTARGFRSHSRQFHIVFGQAGGRKLLLRGRTQHGAEGEPVATLGVIVDTTEAQAAEDEWFSTLTNDTLDEAAHHGLAAYNAIHATGLASLIAPARELLLAIGREIAAGIKGRRSH</sequence>
<name>A0ABU0I556_9HYPH</name>
<dbReference type="EMBL" id="JAUSVP010000012">
    <property type="protein sequence ID" value="MDQ0449005.1"/>
    <property type="molecule type" value="Genomic_DNA"/>
</dbReference>
<dbReference type="RefSeq" id="WP_238203577.1">
    <property type="nucleotide sequence ID" value="NZ_BPQE01000015.1"/>
</dbReference>
<gene>
    <name evidence="1" type="ORF">QO012_003520</name>
</gene>
<evidence type="ECO:0008006" key="3">
    <source>
        <dbReference type="Google" id="ProtNLM"/>
    </source>
</evidence>